<feature type="transmembrane region" description="Helical" evidence="12">
    <location>
        <begin position="215"/>
        <end position="239"/>
    </location>
</feature>
<reference evidence="14" key="1">
    <citation type="journal article" date="2014" name="Front. Microbiol.">
        <title>High frequency of phylogenetically diverse reductive dehalogenase-homologous genes in deep subseafloor sedimentary metagenomes.</title>
        <authorList>
            <person name="Kawai M."/>
            <person name="Futagami T."/>
            <person name="Toyoda A."/>
            <person name="Takaki Y."/>
            <person name="Nishi S."/>
            <person name="Hori S."/>
            <person name="Arai W."/>
            <person name="Tsubouchi T."/>
            <person name="Morono Y."/>
            <person name="Uchiyama I."/>
            <person name="Ito T."/>
            <person name="Fujiyama A."/>
            <person name="Inagaki F."/>
            <person name="Takami H."/>
        </authorList>
    </citation>
    <scope>NUCLEOTIDE SEQUENCE</scope>
    <source>
        <strain evidence="14">Expedition CK06-06</strain>
    </source>
</reference>
<dbReference type="PANTHER" id="PTHR48086:SF3">
    <property type="entry name" value="SODIUM_PROLINE SYMPORTER"/>
    <property type="match status" value="1"/>
</dbReference>
<dbReference type="GO" id="GO:0015293">
    <property type="term" value="F:symporter activity"/>
    <property type="evidence" value="ECO:0007669"/>
    <property type="project" value="UniProtKB-KW"/>
</dbReference>
<keyword evidence="10 12" id="KW-0472">Membrane</keyword>
<evidence type="ECO:0000256" key="1">
    <source>
        <dbReference type="ARBA" id="ARBA00004651"/>
    </source>
</evidence>
<dbReference type="GO" id="GO:0005886">
    <property type="term" value="C:plasma membrane"/>
    <property type="evidence" value="ECO:0007669"/>
    <property type="project" value="UniProtKB-SubCell"/>
</dbReference>
<evidence type="ECO:0000256" key="6">
    <source>
        <dbReference type="ARBA" id="ARBA00022847"/>
    </source>
</evidence>
<feature type="transmembrane region" description="Helical" evidence="12">
    <location>
        <begin position="92"/>
        <end position="117"/>
    </location>
</feature>
<dbReference type="GO" id="GO:0003824">
    <property type="term" value="F:catalytic activity"/>
    <property type="evidence" value="ECO:0007669"/>
    <property type="project" value="UniProtKB-ARBA"/>
</dbReference>
<keyword evidence="6" id="KW-0769">Symport</keyword>
<accession>X1U5Q3</accession>
<dbReference type="Gene3D" id="1.20.1730.10">
    <property type="entry name" value="Sodium/glucose cotransporter"/>
    <property type="match status" value="1"/>
</dbReference>
<evidence type="ECO:0000256" key="12">
    <source>
        <dbReference type="SAM" id="Phobius"/>
    </source>
</evidence>
<dbReference type="InterPro" id="IPR038377">
    <property type="entry name" value="Na/Glc_symporter_sf"/>
</dbReference>
<sequence>AAVMSSCDCFMVSSAALFTENIYKPLVKKDRDEKHYILIGRITSVAVVAGGIIFAFLFTSVVQGLEIFWRVQAMMGIAIWVSFFWRKATAAAAWASTISSFAVWFFTSKIDFIGWDFNVHFARSLPDFMLYESQLSLPWQMILYLTVGLAVMVGVSLFTKPQDKEKLDRVYECIRTPVEPNEPEVEPLTLPESTKPAPRNVLIKHPDFEITKPSLVSVLGFLATWVAVGLLIAAFVWILK</sequence>
<evidence type="ECO:0000313" key="14">
    <source>
        <dbReference type="EMBL" id="GAJ12888.1"/>
    </source>
</evidence>
<gene>
    <name evidence="14" type="ORF">S12H4_49529</name>
</gene>
<evidence type="ECO:0000256" key="9">
    <source>
        <dbReference type="ARBA" id="ARBA00023065"/>
    </source>
</evidence>
<dbReference type="PROSITE" id="PS50839">
    <property type="entry name" value="CHASE"/>
    <property type="match status" value="1"/>
</dbReference>
<dbReference type="EMBL" id="BARW01031083">
    <property type="protein sequence ID" value="GAJ12888.1"/>
    <property type="molecule type" value="Genomic_DNA"/>
</dbReference>
<keyword evidence="4" id="KW-1003">Cell membrane</keyword>
<keyword evidence="5 12" id="KW-0812">Transmembrane</keyword>
<dbReference type="GO" id="GO:0006814">
    <property type="term" value="P:sodium ion transport"/>
    <property type="evidence" value="ECO:0007669"/>
    <property type="project" value="UniProtKB-KW"/>
</dbReference>
<evidence type="ECO:0000256" key="3">
    <source>
        <dbReference type="ARBA" id="ARBA00022448"/>
    </source>
</evidence>
<evidence type="ECO:0000256" key="2">
    <source>
        <dbReference type="ARBA" id="ARBA00006434"/>
    </source>
</evidence>
<evidence type="ECO:0000256" key="11">
    <source>
        <dbReference type="ARBA" id="ARBA00023201"/>
    </source>
</evidence>
<comment type="subcellular location">
    <subcellularLocation>
        <location evidence="1">Cell membrane</location>
        <topology evidence="1">Multi-pass membrane protein</topology>
    </subcellularLocation>
</comment>
<evidence type="ECO:0000256" key="5">
    <source>
        <dbReference type="ARBA" id="ARBA00022692"/>
    </source>
</evidence>
<feature type="transmembrane region" description="Helical" evidence="12">
    <location>
        <begin position="38"/>
        <end position="61"/>
    </location>
</feature>
<evidence type="ECO:0000259" key="13">
    <source>
        <dbReference type="PROSITE" id="PS50839"/>
    </source>
</evidence>
<feature type="transmembrane region" description="Helical" evidence="12">
    <location>
        <begin position="137"/>
        <end position="159"/>
    </location>
</feature>
<name>X1U5Q3_9ZZZZ</name>
<keyword evidence="11" id="KW-0739">Sodium transport</keyword>
<evidence type="ECO:0000256" key="10">
    <source>
        <dbReference type="ARBA" id="ARBA00023136"/>
    </source>
</evidence>
<dbReference type="InterPro" id="IPR006189">
    <property type="entry name" value="CHASE_dom"/>
</dbReference>
<dbReference type="InterPro" id="IPR001734">
    <property type="entry name" value="Na/solute_symporter"/>
</dbReference>
<dbReference type="AlphaFoldDB" id="X1U5Q3"/>
<evidence type="ECO:0000256" key="8">
    <source>
        <dbReference type="ARBA" id="ARBA00023053"/>
    </source>
</evidence>
<dbReference type="InterPro" id="IPR050277">
    <property type="entry name" value="Sodium:Solute_Symporter"/>
</dbReference>
<keyword evidence="9" id="KW-0406">Ion transport</keyword>
<proteinExistence type="inferred from homology"/>
<dbReference type="Pfam" id="PF00474">
    <property type="entry name" value="SSF"/>
    <property type="match status" value="1"/>
</dbReference>
<dbReference type="PROSITE" id="PS50283">
    <property type="entry name" value="NA_SOLUT_SYMP_3"/>
    <property type="match status" value="1"/>
</dbReference>
<feature type="domain" description="CHASE" evidence="13">
    <location>
        <begin position="152"/>
        <end position="240"/>
    </location>
</feature>
<evidence type="ECO:0000256" key="7">
    <source>
        <dbReference type="ARBA" id="ARBA00022989"/>
    </source>
</evidence>
<evidence type="ECO:0000256" key="4">
    <source>
        <dbReference type="ARBA" id="ARBA00022475"/>
    </source>
</evidence>
<protein>
    <recommendedName>
        <fullName evidence="13">CHASE domain-containing protein</fullName>
    </recommendedName>
</protein>
<comment type="similarity">
    <text evidence="2">Belongs to the sodium:solute symporter (SSF) (TC 2.A.21) family.</text>
</comment>
<keyword evidence="8" id="KW-0915">Sodium</keyword>
<feature type="non-terminal residue" evidence="14">
    <location>
        <position position="1"/>
    </location>
</feature>
<keyword evidence="7 12" id="KW-1133">Transmembrane helix</keyword>
<feature type="transmembrane region" description="Helical" evidence="12">
    <location>
        <begin position="67"/>
        <end position="85"/>
    </location>
</feature>
<dbReference type="PANTHER" id="PTHR48086">
    <property type="entry name" value="SODIUM/PROLINE SYMPORTER-RELATED"/>
    <property type="match status" value="1"/>
</dbReference>
<comment type="caution">
    <text evidence="14">The sequence shown here is derived from an EMBL/GenBank/DDBJ whole genome shotgun (WGS) entry which is preliminary data.</text>
</comment>
<organism evidence="14">
    <name type="scientific">marine sediment metagenome</name>
    <dbReference type="NCBI Taxonomy" id="412755"/>
    <lineage>
        <taxon>unclassified sequences</taxon>
        <taxon>metagenomes</taxon>
        <taxon>ecological metagenomes</taxon>
    </lineage>
</organism>
<keyword evidence="3" id="KW-0813">Transport</keyword>